<dbReference type="InterPro" id="IPR036188">
    <property type="entry name" value="FAD/NAD-bd_sf"/>
</dbReference>
<sequence length="478" mass="53112">MTKQNSYAVPPDLLDVVIVGAGISGLQAARLLRPNYRIAVLEARERVGGRLCNHRFANGETVDIGGQWVGPGQERMYRLIEELGFETWPLYDNGDNLLWDRARGRRYQGTIPRINPVALLDLGQAMARFERMARSIDCSAPWTHPKAAEWDQQTLASWLQRTCKTRRARELFAIGIGAVFAAEPEELSLLHALFYARSGNSLETLLSVTGGAQQDRVHGGTAGLCTRMARELGDDLHLNAPVNSIEQNADGTLLVSFEGGVLRCRRLILALPPNQALRIQFSPALPARRDQLWQRMPAGSCIKCVARYDRPFWRDEGLSGQVTSVEGPVRVVFDNSEAGKDSGLLMGFLEGEAARHYSGVDPEVRRRDVLDCFARYFGKRARTPLEYVDRDWSSEPWTRGCYAALMPPGVWTQYGDGLRDADGPIHYAGTEAATEWYGYMEGALQAAERAVQEVRQALAECAPGAPAMNLQVRELPRV</sequence>
<reference evidence="7" key="1">
    <citation type="submission" date="2016-01" db="EMBL/GenBank/DDBJ databases">
        <title>Complete genome sequence of Microbulbifer sp. CCB-MM1, a halophile isolated from Matang Mangrove Forest, Perak.</title>
        <authorList>
            <person name="Moh T.H."/>
            <person name="Dinesh B."/>
            <person name="Lau N.-S."/>
            <person name="Go F."/>
            <person name="Alexander Chong S.-C."/>
        </authorList>
    </citation>
    <scope>NUCLEOTIDE SEQUENCE [LARGE SCALE GENOMIC DNA]</scope>
    <source>
        <strain evidence="7">CCB-MM1</strain>
    </source>
</reference>
<feature type="binding site" evidence="4">
    <location>
        <begin position="42"/>
        <end position="43"/>
    </location>
    <ligand>
        <name>FAD</name>
        <dbReference type="ChEBI" id="CHEBI:57692"/>
    </ligand>
</feature>
<feature type="binding site" evidence="4">
    <location>
        <position position="348"/>
    </location>
    <ligand>
        <name>substrate</name>
    </ligand>
</feature>
<dbReference type="InterPro" id="IPR050703">
    <property type="entry name" value="Flavin_MAO"/>
</dbReference>
<proteinExistence type="inferred from homology"/>
<evidence type="ECO:0000259" key="5">
    <source>
        <dbReference type="Pfam" id="PF01593"/>
    </source>
</evidence>
<comment type="similarity">
    <text evidence="2">Belongs to the flavin monoamine oxidase family.</text>
</comment>
<feature type="binding site" evidence="4">
    <location>
        <position position="24"/>
    </location>
    <ligand>
        <name>FAD</name>
        <dbReference type="ChEBI" id="CHEBI:57692"/>
    </ligand>
</feature>
<dbReference type="KEGG" id="micc:AUP74_02000"/>
<gene>
    <name evidence="6" type="primary">puo</name>
    <name evidence="6" type="ORF">AUP74_02000</name>
</gene>
<dbReference type="STRING" id="1769779.AUP74_02000"/>
<evidence type="ECO:0000256" key="3">
    <source>
        <dbReference type="ARBA" id="ARBA00023002"/>
    </source>
</evidence>
<dbReference type="SUPFAM" id="SSF51905">
    <property type="entry name" value="FAD/NAD(P)-binding domain"/>
    <property type="match status" value="1"/>
</dbReference>
<feature type="binding site" evidence="4">
    <location>
        <position position="431"/>
    </location>
    <ligand>
        <name>FAD</name>
        <dbReference type="ChEBI" id="CHEBI:57692"/>
    </ligand>
</feature>
<organism evidence="6 7">
    <name type="scientific">Microbulbifer aggregans</name>
    <dbReference type="NCBI Taxonomy" id="1769779"/>
    <lineage>
        <taxon>Bacteria</taxon>
        <taxon>Pseudomonadati</taxon>
        <taxon>Pseudomonadota</taxon>
        <taxon>Gammaproteobacteria</taxon>
        <taxon>Cellvibrionales</taxon>
        <taxon>Microbulbiferaceae</taxon>
        <taxon>Microbulbifer</taxon>
    </lineage>
</organism>
<protein>
    <submittedName>
        <fullName evidence="6">Putrescine oxidase</fullName>
        <ecNumber evidence="6">1.4.3.10</ecNumber>
    </submittedName>
</protein>
<evidence type="ECO:0000256" key="4">
    <source>
        <dbReference type="PIRSR" id="PIRSR601613-1"/>
    </source>
</evidence>
<dbReference type="Proteomes" id="UP000095672">
    <property type="component" value="Chromosome"/>
</dbReference>
<keyword evidence="7" id="KW-1185">Reference proteome</keyword>
<dbReference type="Pfam" id="PF01593">
    <property type="entry name" value="Amino_oxidase"/>
    <property type="match status" value="1"/>
</dbReference>
<evidence type="ECO:0000256" key="2">
    <source>
        <dbReference type="ARBA" id="ARBA00005995"/>
    </source>
</evidence>
<keyword evidence="3 6" id="KW-0560">Oxidoreductase</keyword>
<dbReference type="PANTHER" id="PTHR43563:SF1">
    <property type="entry name" value="AMINE OXIDASE [FLAVIN-CONTAINING] B"/>
    <property type="match status" value="1"/>
</dbReference>
<evidence type="ECO:0000313" key="7">
    <source>
        <dbReference type="Proteomes" id="UP000095672"/>
    </source>
</evidence>
<name>A0A1C9W8G4_9GAMM</name>
<feature type="domain" description="Amine oxidase" evidence="5">
    <location>
        <begin position="23"/>
        <end position="454"/>
    </location>
</feature>
<dbReference type="AlphaFoldDB" id="A0A1C9W8G4"/>
<dbReference type="PANTHER" id="PTHR43563">
    <property type="entry name" value="AMINE OXIDASE"/>
    <property type="match status" value="1"/>
</dbReference>
<dbReference type="SUPFAM" id="SSF54373">
    <property type="entry name" value="FAD-linked reductases, C-terminal domain"/>
    <property type="match status" value="1"/>
</dbReference>
<evidence type="ECO:0000256" key="1">
    <source>
        <dbReference type="ARBA" id="ARBA00001974"/>
    </source>
</evidence>
<dbReference type="PRINTS" id="PR00757">
    <property type="entry name" value="AMINEOXDASEF"/>
</dbReference>
<dbReference type="Gene3D" id="3.90.660.10">
    <property type="match status" value="1"/>
</dbReference>
<dbReference type="EC" id="1.4.3.10" evidence="6"/>
<accession>A0A1C9W8G4</accession>
<dbReference type="InterPro" id="IPR001613">
    <property type="entry name" value="Flavin_amine_oxidase"/>
</dbReference>
<dbReference type="InterPro" id="IPR002937">
    <property type="entry name" value="Amino_oxidase"/>
</dbReference>
<evidence type="ECO:0000313" key="6">
    <source>
        <dbReference type="EMBL" id="AOS97430.1"/>
    </source>
</evidence>
<feature type="binding site" evidence="4">
    <location>
        <position position="242"/>
    </location>
    <ligand>
        <name>FAD</name>
        <dbReference type="ChEBI" id="CHEBI:57692"/>
    </ligand>
</feature>
<dbReference type="EMBL" id="CP014143">
    <property type="protein sequence ID" value="AOS97430.1"/>
    <property type="molecule type" value="Genomic_DNA"/>
</dbReference>
<dbReference type="Gene3D" id="1.10.405.10">
    <property type="entry name" value="Guanine Nucleotide Dissociation Inhibitor, domain 1"/>
    <property type="match status" value="1"/>
</dbReference>
<dbReference type="Gene3D" id="3.50.50.60">
    <property type="entry name" value="FAD/NAD(P)-binding domain"/>
    <property type="match status" value="1"/>
</dbReference>
<dbReference type="GO" id="GO:0050232">
    <property type="term" value="F:putrescine oxidase activity"/>
    <property type="evidence" value="ECO:0007669"/>
    <property type="project" value="UniProtKB-EC"/>
</dbReference>
<comment type="cofactor">
    <cofactor evidence="1">
        <name>FAD</name>
        <dbReference type="ChEBI" id="CHEBI:57692"/>
    </cofactor>
</comment>
<dbReference type="RefSeq" id="WP_226999754.1">
    <property type="nucleotide sequence ID" value="NZ_CP014143.1"/>
</dbReference>